<feature type="transmembrane region" description="Helical" evidence="11">
    <location>
        <begin position="571"/>
        <end position="587"/>
    </location>
</feature>
<dbReference type="PROSITE" id="PS50283">
    <property type="entry name" value="NA_SOLUT_SYMP_3"/>
    <property type="match status" value="1"/>
</dbReference>
<dbReference type="PANTHER" id="PTHR42985:SF40">
    <property type="entry name" value="LD47995P-RELATED"/>
    <property type="match status" value="1"/>
</dbReference>
<dbReference type="Gene3D" id="2.120.10.80">
    <property type="entry name" value="Kelch-type beta propeller"/>
    <property type="match status" value="1"/>
</dbReference>
<feature type="transmembrane region" description="Helical" evidence="11">
    <location>
        <begin position="703"/>
        <end position="725"/>
    </location>
</feature>
<keyword evidence="12" id="KW-0732">Signal</keyword>
<evidence type="ECO:0000256" key="2">
    <source>
        <dbReference type="ARBA" id="ARBA00006434"/>
    </source>
</evidence>
<evidence type="ECO:0000256" key="1">
    <source>
        <dbReference type="ARBA" id="ARBA00004651"/>
    </source>
</evidence>
<dbReference type="PANTHER" id="PTHR42985">
    <property type="entry name" value="SODIUM-COUPLED MONOCARBOXYLATE TRANSPORTER"/>
    <property type="match status" value="1"/>
</dbReference>
<dbReference type="Proteomes" id="UP001500954">
    <property type="component" value="Unassembled WGS sequence"/>
</dbReference>
<keyword evidence="5 11" id="KW-0812">Transmembrane</keyword>
<keyword evidence="6 11" id="KW-1133">Transmembrane helix</keyword>
<reference evidence="14" key="1">
    <citation type="journal article" date="2019" name="Int. J. Syst. Evol. Microbiol.">
        <title>The Global Catalogue of Microorganisms (GCM) 10K type strain sequencing project: providing services to taxonomists for standard genome sequencing and annotation.</title>
        <authorList>
            <consortium name="The Broad Institute Genomics Platform"/>
            <consortium name="The Broad Institute Genome Sequencing Center for Infectious Disease"/>
            <person name="Wu L."/>
            <person name="Ma J."/>
        </authorList>
    </citation>
    <scope>NUCLEOTIDE SEQUENCE [LARGE SCALE GENOMIC DNA]</scope>
    <source>
        <strain evidence="14">JCM 17111</strain>
    </source>
</reference>
<feature type="chain" id="PRO_5045042190" evidence="12">
    <location>
        <begin position="23"/>
        <end position="876"/>
    </location>
</feature>
<dbReference type="InterPro" id="IPR001734">
    <property type="entry name" value="Na/solute_symporter"/>
</dbReference>
<evidence type="ECO:0000256" key="3">
    <source>
        <dbReference type="ARBA" id="ARBA00022448"/>
    </source>
</evidence>
<dbReference type="RefSeq" id="WP_345007159.1">
    <property type="nucleotide sequence ID" value="NZ_BAABCY010000079.1"/>
</dbReference>
<evidence type="ECO:0000256" key="8">
    <source>
        <dbReference type="ARBA" id="ARBA00023065"/>
    </source>
</evidence>
<dbReference type="NCBIfam" id="TIGR00813">
    <property type="entry name" value="sss"/>
    <property type="match status" value="1"/>
</dbReference>
<evidence type="ECO:0000313" key="13">
    <source>
        <dbReference type="EMBL" id="GAA3579284.1"/>
    </source>
</evidence>
<dbReference type="InterPro" id="IPR056734">
    <property type="entry name" value="NANM"/>
</dbReference>
<feature type="transmembrane region" description="Helical" evidence="11">
    <location>
        <begin position="760"/>
        <end position="779"/>
    </location>
</feature>
<accession>A0ABP6YEC4</accession>
<evidence type="ECO:0000256" key="5">
    <source>
        <dbReference type="ARBA" id="ARBA00022692"/>
    </source>
</evidence>
<dbReference type="InterPro" id="IPR051163">
    <property type="entry name" value="Sodium:Solute_Symporter_SSF"/>
</dbReference>
<evidence type="ECO:0000256" key="9">
    <source>
        <dbReference type="ARBA" id="ARBA00023136"/>
    </source>
</evidence>
<feature type="transmembrane region" description="Helical" evidence="11">
    <location>
        <begin position="791"/>
        <end position="811"/>
    </location>
</feature>
<evidence type="ECO:0000313" key="14">
    <source>
        <dbReference type="Proteomes" id="UP001500954"/>
    </source>
</evidence>
<evidence type="ECO:0000256" key="10">
    <source>
        <dbReference type="ARBA" id="ARBA00023201"/>
    </source>
</evidence>
<feature type="transmembrane region" description="Helical" evidence="11">
    <location>
        <begin position="842"/>
        <end position="865"/>
    </location>
</feature>
<dbReference type="Pfam" id="PF00474">
    <property type="entry name" value="SSF"/>
    <property type="match status" value="1"/>
</dbReference>
<sequence>MNKTKKTAKLILAILFITLSYSQEPNHKIVVTDLQSLPAENNTAKSHGYAGMIGGQLGEVTIAAGGANFPNGLPWKGGKKVWSDNIYILESNIWRLSKTKLPIPLAYSASVALENGILCIGGNNSTTTINKVWLLTYNKNIKDVEIAEYPSLPEPLAFSAAIKDEDFVYVVGGKNAKATTNSFYRLNLKDKQKWEKLSSFPGMPRALHCIAIQETSSNKKLFLIGGRNQIEGKKSQTPTNYLSYDLKEHIWNDEGNLTINGAPRVLMGASAEAKGSMHITVYGGSDDLLFNELENISLQLGVTTNDSIAKVLTNRRNEILDNHPGFSKEVLAYNTITNKWFVYDSLETTLPVTALAFKNNDDFVIVSGEVSPGIRTPKVHTFQTDNESHTFGVVNYSVLVLYLLISVLIGLYFARKQKSTEDYFTGGGRIPWWASGLSVFGTLLSAITFMAIPAKSFTTDWSFFFLNITAILITPVIAFIFIPFFNKLKIKTAYQYLEDRFNYTARAFGSLSFILFQLGRIGIVLLLPALAISIVTGIPVEASILIMGILCIIYTAFGGIEAVIWTDVMQVIVLMGGSILTVIWILIHTETSFDNMMSYALERNKFNVANMELNFTESTFWVVFIGGLASAMVTQGTDQTIVQRFLTSNNIKDSQKTLYTNAVLTLPATIIFFGIGTLLFIFYSEMPAALSPSISNNDSIFPWYIVKELPIGISGLLVAGIFSAAMSSISSSLNSVSTAYCNDFHVHFKPELSDLKLLRIARIATIITGLIGLLLALWMANSNIKSLWDQFYRFLGLFTGGLGGMFLLGMLTKKANTTGTLLGLLFSAVLIWYISVFTDINFLMYSFFGVVSCFCFGYLFSLIIGSKPSNFIAIKK</sequence>
<feature type="transmembrane region" description="Helical" evidence="11">
    <location>
        <begin position="818"/>
        <end position="836"/>
    </location>
</feature>
<evidence type="ECO:0000256" key="6">
    <source>
        <dbReference type="ARBA" id="ARBA00022989"/>
    </source>
</evidence>
<dbReference type="EMBL" id="BAABCY010000079">
    <property type="protein sequence ID" value="GAA3579284.1"/>
    <property type="molecule type" value="Genomic_DNA"/>
</dbReference>
<dbReference type="Pfam" id="PF24996">
    <property type="entry name" value="NANM"/>
    <property type="match status" value="1"/>
</dbReference>
<keyword evidence="14" id="KW-1185">Reference proteome</keyword>
<feature type="transmembrane region" description="Helical" evidence="11">
    <location>
        <begin position="507"/>
        <end position="538"/>
    </location>
</feature>
<organism evidence="13 14">
    <name type="scientific">Snuella lapsa</name>
    <dbReference type="NCBI Taxonomy" id="870481"/>
    <lineage>
        <taxon>Bacteria</taxon>
        <taxon>Pseudomonadati</taxon>
        <taxon>Bacteroidota</taxon>
        <taxon>Flavobacteriia</taxon>
        <taxon>Flavobacteriales</taxon>
        <taxon>Flavobacteriaceae</taxon>
        <taxon>Snuella</taxon>
    </lineage>
</organism>
<comment type="subcellular location">
    <subcellularLocation>
        <location evidence="1">Cell membrane</location>
        <topology evidence="1">Multi-pass membrane protein</topology>
    </subcellularLocation>
</comment>
<keyword evidence="7" id="KW-0915">Sodium</keyword>
<dbReference type="CDD" id="cd11495">
    <property type="entry name" value="SLC5sbd_NIS-like_u3"/>
    <property type="match status" value="1"/>
</dbReference>
<proteinExistence type="inferred from homology"/>
<evidence type="ECO:0000256" key="12">
    <source>
        <dbReference type="SAM" id="SignalP"/>
    </source>
</evidence>
<dbReference type="SUPFAM" id="SSF117281">
    <property type="entry name" value="Kelch motif"/>
    <property type="match status" value="1"/>
</dbReference>
<dbReference type="InterPro" id="IPR038377">
    <property type="entry name" value="Na/Glc_symporter_sf"/>
</dbReference>
<dbReference type="Gene3D" id="1.20.1730.10">
    <property type="entry name" value="Sodium/glucose cotransporter"/>
    <property type="match status" value="1"/>
</dbReference>
<keyword evidence="9 11" id="KW-0472">Membrane</keyword>
<feature type="transmembrane region" description="Helical" evidence="11">
    <location>
        <begin position="658"/>
        <end position="683"/>
    </location>
</feature>
<keyword evidence="8" id="KW-0406">Ion transport</keyword>
<feature type="transmembrane region" description="Helical" evidence="11">
    <location>
        <begin position="464"/>
        <end position="486"/>
    </location>
</feature>
<comment type="similarity">
    <text evidence="2">Belongs to the sodium:solute symporter (SSF) (TC 2.A.21) family.</text>
</comment>
<feature type="transmembrane region" description="Helical" evidence="11">
    <location>
        <begin position="430"/>
        <end position="452"/>
    </location>
</feature>
<feature type="signal peptide" evidence="12">
    <location>
        <begin position="1"/>
        <end position="22"/>
    </location>
</feature>
<dbReference type="InterPro" id="IPR015915">
    <property type="entry name" value="Kelch-typ_b-propeller"/>
</dbReference>
<feature type="transmembrane region" description="Helical" evidence="11">
    <location>
        <begin position="544"/>
        <end position="564"/>
    </location>
</feature>
<name>A0ABP6YEC4_9FLAO</name>
<protein>
    <submittedName>
        <fullName evidence="13">Sodium/solute symporter</fullName>
    </submittedName>
</protein>
<evidence type="ECO:0000256" key="4">
    <source>
        <dbReference type="ARBA" id="ARBA00022475"/>
    </source>
</evidence>
<feature type="transmembrane region" description="Helical" evidence="11">
    <location>
        <begin position="393"/>
        <end position="414"/>
    </location>
</feature>
<keyword evidence="10" id="KW-0739">Sodium transport</keyword>
<comment type="caution">
    <text evidence="13">The sequence shown here is derived from an EMBL/GenBank/DDBJ whole genome shotgun (WGS) entry which is preliminary data.</text>
</comment>
<keyword evidence="4" id="KW-1003">Cell membrane</keyword>
<evidence type="ECO:0000256" key="7">
    <source>
        <dbReference type="ARBA" id="ARBA00023053"/>
    </source>
</evidence>
<keyword evidence="3" id="KW-0813">Transport</keyword>
<evidence type="ECO:0000256" key="11">
    <source>
        <dbReference type="SAM" id="Phobius"/>
    </source>
</evidence>
<gene>
    <name evidence="13" type="ORF">GCM10022395_29880</name>
</gene>